<comment type="function">
    <text evidence="6 7">Catalyzes amidations at positions B, D, E, and G on adenosylcobyrinic A,C-diamide. NH(2) groups are provided by glutamine, and one molecule of ATP is hydrogenolyzed for each amidation.</text>
</comment>
<accession>A0ABV2CW24</accession>
<evidence type="ECO:0000256" key="4">
    <source>
        <dbReference type="ARBA" id="ARBA00022573"/>
    </source>
</evidence>
<dbReference type="Proteomes" id="UP001548590">
    <property type="component" value="Unassembled WGS sequence"/>
</dbReference>
<proteinExistence type="inferred from homology"/>
<gene>
    <name evidence="7" type="primary">cobQ</name>
    <name evidence="11" type="ORF">ABVT11_20040</name>
</gene>
<dbReference type="InterPro" id="IPR033949">
    <property type="entry name" value="CobQ_GATase1"/>
</dbReference>
<dbReference type="Pfam" id="PF01656">
    <property type="entry name" value="CbiA"/>
    <property type="match status" value="1"/>
</dbReference>
<dbReference type="NCBIfam" id="TIGR00313">
    <property type="entry name" value="cobQ"/>
    <property type="match status" value="1"/>
</dbReference>
<dbReference type="RefSeq" id="WP_345924613.1">
    <property type="nucleotide sequence ID" value="NZ_JBDIVF010000001.1"/>
</dbReference>
<evidence type="ECO:0000256" key="7">
    <source>
        <dbReference type="HAMAP-Rule" id="MF_00028"/>
    </source>
</evidence>
<reference evidence="11 12" key="1">
    <citation type="submission" date="2024-07" db="EMBL/GenBank/DDBJ databases">
        <title>Uliginosibacterium paludis KCTC:42655.</title>
        <authorList>
            <person name="Kim M.K."/>
        </authorList>
    </citation>
    <scope>NUCLEOTIDE SEQUENCE [LARGE SCALE GENOMIC DNA]</scope>
    <source>
        <strain evidence="11 12">KCTC 42655</strain>
    </source>
</reference>
<dbReference type="InterPro" id="IPR027417">
    <property type="entry name" value="P-loop_NTPase"/>
</dbReference>
<keyword evidence="12" id="KW-1185">Reference proteome</keyword>
<evidence type="ECO:0000259" key="10">
    <source>
        <dbReference type="Pfam" id="PF07685"/>
    </source>
</evidence>
<dbReference type="NCBIfam" id="NF001989">
    <property type="entry name" value="PRK00784.1"/>
    <property type="match status" value="1"/>
</dbReference>
<comment type="pathway">
    <text evidence="1 7">Cofactor biosynthesis; adenosylcobalamin biosynthesis.</text>
</comment>
<evidence type="ECO:0000313" key="11">
    <source>
        <dbReference type="EMBL" id="MET1492139.1"/>
    </source>
</evidence>
<feature type="active site" evidence="7">
    <location>
        <position position="512"/>
    </location>
</feature>
<evidence type="ECO:0000256" key="6">
    <source>
        <dbReference type="ARBA" id="ARBA00025166"/>
    </source>
</evidence>
<evidence type="ECO:0000256" key="8">
    <source>
        <dbReference type="SAM" id="MobiDB-lite"/>
    </source>
</evidence>
<dbReference type="HAMAP" id="MF_00028">
    <property type="entry name" value="CobQ"/>
    <property type="match status" value="1"/>
</dbReference>
<keyword evidence="5 7" id="KW-0315">Glutamine amidotransferase</keyword>
<dbReference type="PANTHER" id="PTHR21343:SF1">
    <property type="entry name" value="COBYRIC ACID SYNTHASE"/>
    <property type="match status" value="1"/>
</dbReference>
<keyword evidence="4 7" id="KW-0169">Cobalamin biosynthesis</keyword>
<dbReference type="Gene3D" id="3.40.50.880">
    <property type="match status" value="1"/>
</dbReference>
<feature type="domain" description="CobQ/CobB/MinD/ParA nucleotide binding" evidence="9">
    <location>
        <begin position="6"/>
        <end position="231"/>
    </location>
</feature>
<dbReference type="InterPro" id="IPR011698">
    <property type="entry name" value="GATase_3"/>
</dbReference>
<feature type="compositionally biased region" description="Basic and acidic residues" evidence="8">
    <location>
        <begin position="247"/>
        <end position="257"/>
    </location>
</feature>
<dbReference type="SUPFAM" id="SSF52540">
    <property type="entry name" value="P-loop containing nucleoside triphosphate hydrolases"/>
    <property type="match status" value="1"/>
</dbReference>
<sequence>MSARTLMVQGCTSDAGKSTVVAAICRWLVRRGVRVAPFKPQNMALNSAVTADGGEIGRAQAAQAMACRIQPSTDMNPVLLKPNTDVGAQVIIQGHAIGNMDALDYHAYKATAKAAVLDSFSRLCKQYEAVIVEGAGSPAEINLRANDIANMGFAEAVDCPVILVADIDRGGVFAHLVGTLELLSESEQARVKGFVINRFRGDIALLQSGLDWLEARTGKPVLGVLPYLHGLQLEAEDAISPPPLRQETPERPPRGPEKSWGGPATFPDARDVVSPTSEGQRLRVVLPVTPRISNHTDFDALRMHPQVDFRFIGPDEASQASGRPKPDATPSGGGVVACGHTGGSHIPSADLIILPGSKAVRADLAFLRQQGWDAAIAKHLRYGGKVIGICGGFQMLGKAIADPEGLEGAPGVADGLGWLDMQTTLAPQKQLRNVQGSLSLGNAPVRGYEIHAGITTGPALEHPACRVARMEAEGRNPGAGAGAPPDSATLHPGYIPDGAISADNQILGTYLHGLFDSPAACDALLAWAGLAEAKSPDITALREASIERLADTVEAFMDTDKLRAILEGRA</sequence>
<feature type="region of interest" description="Disordered" evidence="8">
    <location>
        <begin position="238"/>
        <end position="277"/>
    </location>
</feature>
<dbReference type="InterPro" id="IPR029062">
    <property type="entry name" value="Class_I_gatase-like"/>
</dbReference>
<dbReference type="EMBL" id="JBEWLZ010000022">
    <property type="protein sequence ID" value="MET1492139.1"/>
    <property type="molecule type" value="Genomic_DNA"/>
</dbReference>
<dbReference type="SUPFAM" id="SSF52317">
    <property type="entry name" value="Class I glutamine amidotransferase-like"/>
    <property type="match status" value="1"/>
</dbReference>
<dbReference type="InterPro" id="IPR002586">
    <property type="entry name" value="CobQ/CobB/MinD/ParA_Nub-bd_dom"/>
</dbReference>
<dbReference type="InterPro" id="IPR047045">
    <property type="entry name" value="CobQ_N"/>
</dbReference>
<organism evidence="11 12">
    <name type="scientific">Uliginosibacterium paludis</name>
    <dbReference type="NCBI Taxonomy" id="1615952"/>
    <lineage>
        <taxon>Bacteria</taxon>
        <taxon>Pseudomonadati</taxon>
        <taxon>Pseudomonadota</taxon>
        <taxon>Betaproteobacteria</taxon>
        <taxon>Rhodocyclales</taxon>
        <taxon>Zoogloeaceae</taxon>
        <taxon>Uliginosibacterium</taxon>
    </lineage>
</organism>
<dbReference type="InterPro" id="IPR004459">
    <property type="entry name" value="CobQ_synth"/>
</dbReference>
<feature type="domain" description="CobB/CobQ-like glutamine amidotransferase" evidence="10">
    <location>
        <begin position="283"/>
        <end position="518"/>
    </location>
</feature>
<name>A0ABV2CW24_9RHOO</name>
<feature type="active site" description="Nucleophile" evidence="7">
    <location>
        <position position="390"/>
    </location>
</feature>
<dbReference type="Gene3D" id="3.40.50.300">
    <property type="entry name" value="P-loop containing nucleotide triphosphate hydrolases"/>
    <property type="match status" value="1"/>
</dbReference>
<dbReference type="CDD" id="cd05389">
    <property type="entry name" value="CobQ_N"/>
    <property type="match status" value="1"/>
</dbReference>
<evidence type="ECO:0000256" key="1">
    <source>
        <dbReference type="ARBA" id="ARBA00004953"/>
    </source>
</evidence>
<protein>
    <recommendedName>
        <fullName evidence="3 7">Cobyric acid synthase</fullName>
    </recommendedName>
</protein>
<evidence type="ECO:0000256" key="5">
    <source>
        <dbReference type="ARBA" id="ARBA00022962"/>
    </source>
</evidence>
<comment type="caution">
    <text evidence="11">The sequence shown here is derived from an EMBL/GenBank/DDBJ whole genome shotgun (WGS) entry which is preliminary data.</text>
</comment>
<evidence type="ECO:0000256" key="2">
    <source>
        <dbReference type="ARBA" id="ARBA00006205"/>
    </source>
</evidence>
<comment type="similarity">
    <text evidence="2 7">Belongs to the CobB/CobQ family. CobQ subfamily.</text>
</comment>
<dbReference type="PANTHER" id="PTHR21343">
    <property type="entry name" value="DETHIOBIOTIN SYNTHETASE"/>
    <property type="match status" value="1"/>
</dbReference>
<evidence type="ECO:0000259" key="9">
    <source>
        <dbReference type="Pfam" id="PF01656"/>
    </source>
</evidence>
<dbReference type="PROSITE" id="PS51274">
    <property type="entry name" value="GATASE_COBBQ"/>
    <property type="match status" value="1"/>
</dbReference>
<evidence type="ECO:0000256" key="3">
    <source>
        <dbReference type="ARBA" id="ARBA00019833"/>
    </source>
</evidence>
<evidence type="ECO:0000313" key="12">
    <source>
        <dbReference type="Proteomes" id="UP001548590"/>
    </source>
</evidence>
<dbReference type="Pfam" id="PF07685">
    <property type="entry name" value="GATase_3"/>
    <property type="match status" value="1"/>
</dbReference>
<dbReference type="CDD" id="cd01750">
    <property type="entry name" value="GATase1_CobQ"/>
    <property type="match status" value="1"/>
</dbReference>